<feature type="compositionally biased region" description="Low complexity" evidence="1">
    <location>
        <begin position="146"/>
        <end position="187"/>
    </location>
</feature>
<feature type="region of interest" description="Disordered" evidence="1">
    <location>
        <begin position="78"/>
        <end position="221"/>
    </location>
</feature>
<dbReference type="Proteomes" id="UP000054454">
    <property type="component" value="Unassembled WGS sequence"/>
</dbReference>
<accession>A0A0W4ZEH6</accession>
<proteinExistence type="predicted"/>
<feature type="compositionally biased region" description="Polar residues" evidence="1">
    <location>
        <begin position="115"/>
        <end position="126"/>
    </location>
</feature>
<organism evidence="3 4">
    <name type="scientific">Pneumocystis carinii (strain B80)</name>
    <name type="common">Rat pneumocystis pneumonia agent</name>
    <name type="synonym">Pneumocystis carinii f. sp. carinii</name>
    <dbReference type="NCBI Taxonomy" id="1408658"/>
    <lineage>
        <taxon>Eukaryota</taxon>
        <taxon>Fungi</taxon>
        <taxon>Dikarya</taxon>
        <taxon>Ascomycota</taxon>
        <taxon>Taphrinomycotina</taxon>
        <taxon>Pneumocystomycetes</taxon>
        <taxon>Pneumocystaceae</taxon>
        <taxon>Pneumocystis</taxon>
    </lineage>
</organism>
<evidence type="ECO:0000256" key="2">
    <source>
        <dbReference type="SAM" id="Phobius"/>
    </source>
</evidence>
<feature type="compositionally biased region" description="Polar residues" evidence="1">
    <location>
        <begin position="197"/>
        <end position="219"/>
    </location>
</feature>
<keyword evidence="4" id="KW-1185">Reference proteome</keyword>
<keyword evidence="2" id="KW-0812">Transmembrane</keyword>
<keyword evidence="2" id="KW-0472">Membrane</keyword>
<dbReference type="EMBL" id="LFVZ01000012">
    <property type="protein sequence ID" value="KTW26750.1"/>
    <property type="molecule type" value="Genomic_DNA"/>
</dbReference>
<dbReference type="VEuPathDB" id="FungiDB:T552_02754"/>
<feature type="compositionally biased region" description="Basic and acidic residues" evidence="1">
    <location>
        <begin position="571"/>
        <end position="584"/>
    </location>
</feature>
<feature type="region of interest" description="Disordered" evidence="1">
    <location>
        <begin position="456"/>
        <end position="478"/>
    </location>
</feature>
<keyword evidence="2" id="KW-1133">Transmembrane helix</keyword>
<evidence type="ECO:0000313" key="4">
    <source>
        <dbReference type="Proteomes" id="UP000054454"/>
    </source>
</evidence>
<feature type="transmembrane region" description="Helical" evidence="2">
    <location>
        <begin position="343"/>
        <end position="364"/>
    </location>
</feature>
<dbReference type="OrthoDB" id="5429328at2759"/>
<dbReference type="GeneID" id="28937487"/>
<feature type="compositionally biased region" description="Basic and acidic residues" evidence="1">
    <location>
        <begin position="459"/>
        <end position="478"/>
    </location>
</feature>
<protein>
    <submittedName>
        <fullName evidence="3">Uncharacterized protein</fullName>
    </submittedName>
</protein>
<feature type="compositionally biased region" description="Basic and acidic residues" evidence="1">
    <location>
        <begin position="87"/>
        <end position="114"/>
    </location>
</feature>
<comment type="caution">
    <text evidence="3">The sequence shown here is derived from an EMBL/GenBank/DDBJ whole genome shotgun (WGS) entry which is preliminary data.</text>
</comment>
<dbReference type="RefSeq" id="XP_018225085.1">
    <property type="nucleotide sequence ID" value="XM_018371284.1"/>
</dbReference>
<evidence type="ECO:0000313" key="3">
    <source>
        <dbReference type="EMBL" id="KTW26750.1"/>
    </source>
</evidence>
<reference evidence="4" key="1">
    <citation type="journal article" date="2016" name="Nat. Commun.">
        <title>Genome analysis of three Pneumocystis species reveals adaptation mechanisms to life exclusively in mammalian hosts.</title>
        <authorList>
            <person name="Ma L."/>
            <person name="Chen Z."/>
            <person name="Huang D.W."/>
            <person name="Kutty G."/>
            <person name="Ishihara M."/>
            <person name="Wang H."/>
            <person name="Abouelleil A."/>
            <person name="Bishop L."/>
            <person name="Davey E."/>
            <person name="Deng R."/>
            <person name="Deng X."/>
            <person name="Fan L."/>
            <person name="Fantoni G."/>
            <person name="Fitzgerald M."/>
            <person name="Gogineni E."/>
            <person name="Goldberg J.M."/>
            <person name="Handley G."/>
            <person name="Hu X."/>
            <person name="Huber C."/>
            <person name="Jiao X."/>
            <person name="Jones K."/>
            <person name="Levin J.Z."/>
            <person name="Liu Y."/>
            <person name="Macdonald P."/>
            <person name="Melnikov A."/>
            <person name="Raley C."/>
            <person name="Sassi M."/>
            <person name="Sherman B.T."/>
            <person name="Song X."/>
            <person name="Sykes S."/>
            <person name="Tran B."/>
            <person name="Walsh L."/>
            <person name="Xia Y."/>
            <person name="Yang J."/>
            <person name="Young S."/>
            <person name="Zeng Q."/>
            <person name="Zheng X."/>
            <person name="Stephens R."/>
            <person name="Nusbaum C."/>
            <person name="Birren B.W."/>
            <person name="Azadi P."/>
            <person name="Lempicki R.A."/>
            <person name="Cuomo C.A."/>
            <person name="Kovacs J.A."/>
        </authorList>
    </citation>
    <scope>NUCLEOTIDE SEQUENCE [LARGE SCALE GENOMIC DNA]</scope>
    <source>
        <strain evidence="4">B80</strain>
    </source>
</reference>
<feature type="region of interest" description="Disordered" evidence="1">
    <location>
        <begin position="556"/>
        <end position="584"/>
    </location>
</feature>
<feature type="transmembrane region" description="Helical" evidence="2">
    <location>
        <begin position="28"/>
        <end position="49"/>
    </location>
</feature>
<feature type="compositionally biased region" description="Polar residues" evidence="1">
    <location>
        <begin position="561"/>
        <end position="570"/>
    </location>
</feature>
<gene>
    <name evidence="3" type="ORF">T552_02754</name>
</gene>
<dbReference type="AlphaFoldDB" id="A0A0W4ZEH6"/>
<evidence type="ECO:0000256" key="1">
    <source>
        <dbReference type="SAM" id="MobiDB-lite"/>
    </source>
</evidence>
<name>A0A0W4ZEH6_PNEC8</name>
<sequence>MTSMLYFAGFQSLFSGIENVYSGFSMDFLTSLLILLFGILVLMPIPVFLRPDKNIQESLFKTWETVKPYYIMSKKSEDTLKNSTSNEDGKTAVKQDSKSGNDTRSDDLSNKNPKDSSQNTLSSAANPSPDGKNGTSEGKKEESGKTSETTGKTNGTSNNSPSGNPSTGNPSTNNPSSDKPSADPSKPLDTADKKPDANQNPSTPTNNQEDNKKQVSSVSTVTETLPPELTTIVQIQTHVSTSTVTNTITSTVTDILTKIPDGISETVPVKTVVSPETTIPTETVNPTETTIFIETAIPTETTIPTETIASATPVTTSESETLDIHHDGVEGTKNKGLFGEGSLIAILIPLTVFIIVFIVLVWFWCRRRRRFSRVPLKQAGNYKITPIINESSEGIQRTNYSEKDQSYNVEENDFNKGGYRGWGSVGTPINKASSRNQSLSSANVSPAYQKQEYFFPKNNTEKESKLNTPKNEPRNSKSFESKNLQAQFFNNGKNSNYSTSPYSLNSQNTMDSFGRNAALLDYDSNVAKENYANKLYSYSDVPRSLSTNYGRFSENRRNGFLRQNPSTFNRSSEKSEMPDFLKNP</sequence>